<name>A0A8T0IF86_CERPU</name>
<sequence length="88" mass="9973">MVIRAAIKAGVDDLELEMLPLSRYPRMGVVRFRCGIGVHKPCLGLAAERQSSKLQFQSSRNFAPDRCRCLLRLPQRLPGRDLRFGVSF</sequence>
<dbReference type="EMBL" id="CM026423">
    <property type="protein sequence ID" value="KAG0582380.1"/>
    <property type="molecule type" value="Genomic_DNA"/>
</dbReference>
<accession>A0A8T0IF86</accession>
<organism evidence="1 2">
    <name type="scientific">Ceratodon purpureus</name>
    <name type="common">Fire moss</name>
    <name type="synonym">Dicranum purpureum</name>
    <dbReference type="NCBI Taxonomy" id="3225"/>
    <lineage>
        <taxon>Eukaryota</taxon>
        <taxon>Viridiplantae</taxon>
        <taxon>Streptophyta</taxon>
        <taxon>Embryophyta</taxon>
        <taxon>Bryophyta</taxon>
        <taxon>Bryophytina</taxon>
        <taxon>Bryopsida</taxon>
        <taxon>Dicranidae</taxon>
        <taxon>Pseudoditrichales</taxon>
        <taxon>Ditrichaceae</taxon>
        <taxon>Ceratodon</taxon>
    </lineage>
</organism>
<evidence type="ECO:0000313" key="1">
    <source>
        <dbReference type="EMBL" id="KAG0582380.1"/>
    </source>
</evidence>
<reference evidence="1" key="1">
    <citation type="submission" date="2020-06" db="EMBL/GenBank/DDBJ databases">
        <title>WGS assembly of Ceratodon purpureus strain R40.</title>
        <authorList>
            <person name="Carey S.B."/>
            <person name="Jenkins J."/>
            <person name="Shu S."/>
            <person name="Lovell J.T."/>
            <person name="Sreedasyam A."/>
            <person name="Maumus F."/>
            <person name="Tiley G.P."/>
            <person name="Fernandez-Pozo N."/>
            <person name="Barry K."/>
            <person name="Chen C."/>
            <person name="Wang M."/>
            <person name="Lipzen A."/>
            <person name="Daum C."/>
            <person name="Saski C.A."/>
            <person name="Payton A.C."/>
            <person name="Mcbreen J.C."/>
            <person name="Conrad R.E."/>
            <person name="Kollar L.M."/>
            <person name="Olsson S."/>
            <person name="Huttunen S."/>
            <person name="Landis J.B."/>
            <person name="Wickett N.J."/>
            <person name="Johnson M.G."/>
            <person name="Rensing S.A."/>
            <person name="Grimwood J."/>
            <person name="Schmutz J."/>
            <person name="Mcdaniel S.F."/>
        </authorList>
    </citation>
    <scope>NUCLEOTIDE SEQUENCE</scope>
    <source>
        <strain evidence="1">R40</strain>
    </source>
</reference>
<dbReference type="Proteomes" id="UP000822688">
    <property type="component" value="Chromosome 3"/>
</dbReference>
<comment type="caution">
    <text evidence="1">The sequence shown here is derived from an EMBL/GenBank/DDBJ whole genome shotgun (WGS) entry which is preliminary data.</text>
</comment>
<keyword evidence="2" id="KW-1185">Reference proteome</keyword>
<protein>
    <submittedName>
        <fullName evidence="1">Uncharacterized protein</fullName>
    </submittedName>
</protein>
<dbReference type="AlphaFoldDB" id="A0A8T0IF86"/>
<proteinExistence type="predicted"/>
<evidence type="ECO:0000313" key="2">
    <source>
        <dbReference type="Proteomes" id="UP000822688"/>
    </source>
</evidence>
<gene>
    <name evidence="1" type="ORF">KC19_3G055000</name>
</gene>